<evidence type="ECO:0000256" key="1">
    <source>
        <dbReference type="SAM" id="Coils"/>
    </source>
</evidence>
<organism evidence="3 4">
    <name type="scientific">Basidiobolus ranarum</name>
    <dbReference type="NCBI Taxonomy" id="34480"/>
    <lineage>
        <taxon>Eukaryota</taxon>
        <taxon>Fungi</taxon>
        <taxon>Fungi incertae sedis</taxon>
        <taxon>Zoopagomycota</taxon>
        <taxon>Entomophthoromycotina</taxon>
        <taxon>Basidiobolomycetes</taxon>
        <taxon>Basidiobolales</taxon>
        <taxon>Basidiobolaceae</taxon>
        <taxon>Basidiobolus</taxon>
    </lineage>
</organism>
<evidence type="ECO:0000313" key="4">
    <source>
        <dbReference type="Proteomes" id="UP001479436"/>
    </source>
</evidence>
<dbReference type="Proteomes" id="UP001479436">
    <property type="component" value="Unassembled WGS sequence"/>
</dbReference>
<keyword evidence="4" id="KW-1185">Reference proteome</keyword>
<evidence type="ECO:0000256" key="2">
    <source>
        <dbReference type="SAM" id="MobiDB-lite"/>
    </source>
</evidence>
<accession>A0ABR2VXY5</accession>
<feature type="coiled-coil region" evidence="1">
    <location>
        <begin position="1486"/>
        <end position="1513"/>
    </location>
</feature>
<keyword evidence="1" id="KW-0175">Coiled coil</keyword>
<reference evidence="3 4" key="1">
    <citation type="submission" date="2023-04" db="EMBL/GenBank/DDBJ databases">
        <title>Genome of Basidiobolus ranarum AG-B5.</title>
        <authorList>
            <person name="Stajich J.E."/>
            <person name="Carter-House D."/>
            <person name="Gryganskyi A."/>
        </authorList>
    </citation>
    <scope>NUCLEOTIDE SEQUENCE [LARGE SCALE GENOMIC DNA]</scope>
    <source>
        <strain evidence="3 4">AG-B5</strain>
    </source>
</reference>
<proteinExistence type="predicted"/>
<feature type="region of interest" description="Disordered" evidence="2">
    <location>
        <begin position="53"/>
        <end position="85"/>
    </location>
</feature>
<feature type="compositionally biased region" description="Basic and acidic residues" evidence="2">
    <location>
        <begin position="76"/>
        <end position="85"/>
    </location>
</feature>
<sequence length="2264" mass="255349">MLSNAYARDSFKPSNVSKNWRMALFLFSQLALSSTIQGEGSTSSVSTKIANPAASLKKKETKKTTYSQEVANSKKGHSDTKSRGKLDIPGINHLSGSAHVGQTGLLQSLQRFTNQNQSHGDISKTAQQHGSYRLIEAQPVGVIEQVFLTEVPEEQIVLFPDNQLRFLGGVQDEFEDGFGLSELVQVDLGSGYGESGYDLSLEDGELIEQFEILPGYSGNDGVPIRNHGEYSNVELTKIEEKLDYLIQEVASGHKITPNTNYHFEKGTGKELNVLAIKVEELIKAVGGISKQNQVIDRQTSKTYSISAKTLNEVTSLNEKLEQLRHGISQISEEQQHTTERQNIAIVKSSKDITEINSRLTDLLRAVGRLGKDGSFQIESGYNNRGNNHNIEHESELREVRTSIRGLQSALESITSELNSVIGKITKITKNDNSITRLQNELSQVRSLLESSIEQNRTFGKKEIESISEVLQSQKTNFGNLSQKIARLAEALNSVTNEVRSGNTAEGEHSERIYREIKELGGRLKESYSSISSLIQKETSLISEYHLKESHEFSGKNVGVITSELNSLKDLIQKIASQQINLVQYTDTDNKNPKSQYAIITNLLLRIQKECEELVQGQQNILNKSQSGKIPNEFLRDIKGVTRAIMALKSVTERLFEEQAVLIKSKSPYGDDKWTAFNDKLVKVDKIFQSLTQQNLWLQQQSGLITKLDGNLVDFGKRIEYLVEEQRKLINFKGSKPGYNSINVDERQVVISVENLRTVVQNLVSSQKTLIEQYRNPSTPKELAKDIGSINYRLADISSIIDRLTKVQVELVNRYGKNHQDSDGDGSNKAIGFLSSQVNRLVEIVELIAKQQRSLIDGKAVNIDFNSLNGKFSGLNSRLGKLGERVSVIIKQQESIFDRLSNDQSEKYNDLRGILSQLRDSVIGLVNQENITIREGGNGKFSDKIQKEIDVLEELTTKIYQVIEKVAAEQQQILNNENGQSENIDQINGKITRLGSIMTLVLEQQKRLFSGGFKVPDYSKDIRKLNGQLIALKETTSRMIELQESSLKNAENSSLGDLNTLGKQLNLVRQAIEQLFSGQERVLEVVGKEETSQKILQNEGRLAQRVEQLTYLVQKLAEDQVRLLGNFKPGSGNAKGDLRGLVNRLGKLDEIIRILNTQQDYTIRLLDLVPVIREEGADIKKINGQMGTLRKLLHDLVALEKNDLAVDQETLEYVKGTAGRLSKVYEDIEKMFNGQKELLRYLQSSSSIRGIGEVREMSRKIYMLTEATRIVLNEVKSSLSQVEGSTKFIAQNTQQINAKINRLSSVINGVAEKQNILLKQITQLSQSQNKNFRVVNQRLNTLGKDINQLAYQQKQLLGKYGNDIEKIFGITDDKLSELRKTIEVMVNEQRKLVYFISEGNTIKSKEVLQELSKLDGGMNQLMKFVRGLLEQQNKLLAYTQEDNSMLKEHGEELRVFGEQFNKLYNLVTMVAETQKHLITREEVVNLFKQQNGNIKSLSLELAEISNQIVQLLNQQKAVLGNERGQNEELNQLRKVLSLVSESIRKVLVQQNVLLQGGWNKVPKELLNDINALRSQFMGLSKVVVQISDRQNYLIQQQNGDTKYIIEDIGQVKKNLSGLSQLVEKIAQFQLSIIKRGGLTPEQAQDLKYIKSELGNLDNKVAYLVEQQQKLVAIISKDGQMDNEKFARIVQNLAELRKTIYQLTSQQTSVLSQKFDEALRQKIPAEIAQLNGKLLGLNKDVDQVLGLQKELFVQSSKDTSLIVDRVGSLDARLEQLGAYVKELFLEQKTVLLNNSKLLEQNLIKTDLLTREVRNLDQKIQNLVRIQFDLLKRISADRTTDSKETTNILQRLSGLQSLISQLIEQQKKLLSISSTGRVPEPILRRLALLNEKYSQLVEIVNQLTSKQNTLVELSRDSNATGHQLEGQVSEVNKRLLGLFDFIKQTFAEQTKVLNTREITAFLRDQNHRIAGLGVKLSELGNQFDKMINEQGLIIKQIGQASSEDSKRDRAIAVELGSLREVMRKLIESQRSLLGPEIAARVGEEVSKIISNLNDRMAQVGMVIRSVREEQTTIVKLLGEGGNYQKMEGRFAQLRQQFAQMAGWIKQMAVEQSKLLQRDEVMSILKEQTGDIRLIKSKLTQFKNDIIRIVEIQNVLLHETKAANQNDQARDTELAKRLGELRELTEGIVNIQQVVLNSDIYKIIPKETLLRVKEINARLEKLGPITFELLNQQKSLLELTSVEKRGVCLIWPEVDTIVSITLLEFECF</sequence>
<dbReference type="EMBL" id="JASJQH010007398">
    <property type="protein sequence ID" value="KAK9709625.1"/>
    <property type="molecule type" value="Genomic_DNA"/>
</dbReference>
<gene>
    <name evidence="3" type="ORF">K7432_008919</name>
</gene>
<protein>
    <submittedName>
        <fullName evidence="3">Uncharacterized protein</fullName>
    </submittedName>
</protein>
<evidence type="ECO:0000313" key="3">
    <source>
        <dbReference type="EMBL" id="KAK9709625.1"/>
    </source>
</evidence>
<name>A0ABR2VXY5_9FUNG</name>
<comment type="caution">
    <text evidence="3">The sequence shown here is derived from an EMBL/GenBank/DDBJ whole genome shotgun (WGS) entry which is preliminary data.</text>
</comment>